<name>A0AA94EGJ3_9GAMM</name>
<dbReference type="EMBL" id="PIPS01000001">
    <property type="protein sequence ID" value="RUO44832.1"/>
    <property type="molecule type" value="Genomic_DNA"/>
</dbReference>
<dbReference type="Gene3D" id="1.25.40.10">
    <property type="entry name" value="Tetratricopeptide repeat domain"/>
    <property type="match status" value="1"/>
</dbReference>
<keyword evidence="1" id="KW-0732">Signal</keyword>
<accession>A0AA94EGJ3</accession>
<evidence type="ECO:0008006" key="4">
    <source>
        <dbReference type="Google" id="ProtNLM"/>
    </source>
</evidence>
<evidence type="ECO:0000313" key="2">
    <source>
        <dbReference type="EMBL" id="RUO44832.1"/>
    </source>
</evidence>
<evidence type="ECO:0000256" key="1">
    <source>
        <dbReference type="SAM" id="SignalP"/>
    </source>
</evidence>
<dbReference type="SUPFAM" id="SSF55486">
    <property type="entry name" value="Metalloproteases ('zincins'), catalytic domain"/>
    <property type="match status" value="1"/>
</dbReference>
<keyword evidence="3" id="KW-1185">Reference proteome</keyword>
<organism evidence="2 3">
    <name type="scientific">Idiomarina aquatica</name>
    <dbReference type="NCBI Taxonomy" id="1327752"/>
    <lineage>
        <taxon>Bacteria</taxon>
        <taxon>Pseudomonadati</taxon>
        <taxon>Pseudomonadota</taxon>
        <taxon>Gammaproteobacteria</taxon>
        <taxon>Alteromonadales</taxon>
        <taxon>Idiomarinaceae</taxon>
        <taxon>Idiomarina</taxon>
    </lineage>
</organism>
<feature type="signal peptide" evidence="1">
    <location>
        <begin position="1"/>
        <end position="21"/>
    </location>
</feature>
<gene>
    <name evidence="2" type="ORF">CWE23_02000</name>
</gene>
<dbReference type="RefSeq" id="WP_126819233.1">
    <property type="nucleotide sequence ID" value="NZ_PIPS01000001.1"/>
</dbReference>
<feature type="chain" id="PRO_5041637076" description="IgA peptidase M64" evidence="1">
    <location>
        <begin position="22"/>
        <end position="374"/>
    </location>
</feature>
<dbReference type="InterPro" id="IPR011990">
    <property type="entry name" value="TPR-like_helical_dom_sf"/>
</dbReference>
<comment type="caution">
    <text evidence="2">The sequence shown here is derived from an EMBL/GenBank/DDBJ whole genome shotgun (WGS) entry which is preliminary data.</text>
</comment>
<sequence>MKKGWRPLLMVFCLLLLTADSQPTRQQQQWFANFANDPAAQHQTALTFWQQGQKSDALYWWQRAAQRGSQGALQSLTKHFPQQRRKWLVLAAEQGEPAAVRALAARQLRQPGISWSKWQARWLQPRYEFLQEYEHLRNRSADCQQQVTVVAGSNRQKARYVQLLRDVQAIELPTAQWCFEWQLDASLQCTVDDASQRAQCATSTPQVAEQRYIVFAAAGKSSAHANRLTLSEHSDRAVLAHELAHWLGFADEYPMSKPLAEHFCQGRYDFRPLNLVTTTARTLTTAELKRLWQTLPWRSAVADWRQLAQRGADGRWQLGSDSEVIGLHPAATCDAVDGVYAWKPLAQQTPMERHQLQQWPALYQRLATQALMAN</sequence>
<dbReference type="AlphaFoldDB" id="A0AA94EGJ3"/>
<reference evidence="3" key="1">
    <citation type="journal article" date="2018" name="Front. Microbiol.">
        <title>Genome-Based Analysis Reveals the Taxonomy and Diversity of the Family Idiomarinaceae.</title>
        <authorList>
            <person name="Liu Y."/>
            <person name="Lai Q."/>
            <person name="Shao Z."/>
        </authorList>
    </citation>
    <scope>NUCLEOTIDE SEQUENCE [LARGE SCALE GENOMIC DNA]</scope>
    <source>
        <strain evidence="3">SN-14</strain>
    </source>
</reference>
<proteinExistence type="predicted"/>
<evidence type="ECO:0000313" key="3">
    <source>
        <dbReference type="Proteomes" id="UP000286680"/>
    </source>
</evidence>
<protein>
    <recommendedName>
        <fullName evidence="4">IgA peptidase M64</fullName>
    </recommendedName>
</protein>
<dbReference type="Proteomes" id="UP000286680">
    <property type="component" value="Unassembled WGS sequence"/>
</dbReference>